<sequence>MSTAKYTEAWLSGPLDTNFYTRTYAPPPSTPAKAALVFLHGFAEHVGRYTHFHPLLAERGITVFTYDQRGFGLTAQDTEGKKSKGSAYGKTSWKDQMRDIDWAISHVKESFKGLPVFLMGHSMGGGEVLSYAARPDHSQTNISSLSGIIATSPLISQATPAPKLLKWIGGKLSVLAPNSLIPADVKAEDLSHDAGFNEAYLKDPLIKQSGSLKGIHDMLSKGESLLHTAYKDWPKDLPVLLIHGTEDKVTSYKASQTFHDKIPALKKKITLFPGGYHELQNEPDGVQEKLADEIKIFVDEHASSAADVEPSSNTESLSKDAAGVTTVEKAKM</sequence>
<feature type="region of interest" description="Disordered" evidence="1">
    <location>
        <begin position="303"/>
        <end position="332"/>
    </location>
</feature>
<organism evidence="3 4">
    <name type="scientific">Laccaria amethystina LaAM-08-1</name>
    <dbReference type="NCBI Taxonomy" id="1095629"/>
    <lineage>
        <taxon>Eukaryota</taxon>
        <taxon>Fungi</taxon>
        <taxon>Dikarya</taxon>
        <taxon>Basidiomycota</taxon>
        <taxon>Agaricomycotina</taxon>
        <taxon>Agaricomycetes</taxon>
        <taxon>Agaricomycetidae</taxon>
        <taxon>Agaricales</taxon>
        <taxon>Agaricineae</taxon>
        <taxon>Hydnangiaceae</taxon>
        <taxon>Laccaria</taxon>
    </lineage>
</organism>
<keyword evidence="4" id="KW-1185">Reference proteome</keyword>
<evidence type="ECO:0000313" key="3">
    <source>
        <dbReference type="EMBL" id="KIK09226.1"/>
    </source>
</evidence>
<evidence type="ECO:0000259" key="2">
    <source>
        <dbReference type="Pfam" id="PF12146"/>
    </source>
</evidence>
<feature type="domain" description="Serine aminopeptidase S33" evidence="2">
    <location>
        <begin position="31"/>
        <end position="284"/>
    </location>
</feature>
<reference evidence="4" key="2">
    <citation type="submission" date="2015-01" db="EMBL/GenBank/DDBJ databases">
        <title>Evolutionary Origins and Diversification of the Mycorrhizal Mutualists.</title>
        <authorList>
            <consortium name="DOE Joint Genome Institute"/>
            <consortium name="Mycorrhizal Genomics Consortium"/>
            <person name="Kohler A."/>
            <person name="Kuo A."/>
            <person name="Nagy L.G."/>
            <person name="Floudas D."/>
            <person name="Copeland A."/>
            <person name="Barry K.W."/>
            <person name="Cichocki N."/>
            <person name="Veneault-Fourrey C."/>
            <person name="LaButti K."/>
            <person name="Lindquist E.A."/>
            <person name="Lipzen A."/>
            <person name="Lundell T."/>
            <person name="Morin E."/>
            <person name="Murat C."/>
            <person name="Riley R."/>
            <person name="Ohm R."/>
            <person name="Sun H."/>
            <person name="Tunlid A."/>
            <person name="Henrissat B."/>
            <person name="Grigoriev I.V."/>
            <person name="Hibbett D.S."/>
            <person name="Martin F."/>
        </authorList>
    </citation>
    <scope>NUCLEOTIDE SEQUENCE [LARGE SCALE GENOMIC DNA]</scope>
    <source>
        <strain evidence="4">LaAM-08-1</strain>
    </source>
</reference>
<dbReference type="InterPro" id="IPR051044">
    <property type="entry name" value="MAG_DAG_Lipase"/>
</dbReference>
<dbReference type="SUPFAM" id="SSF53474">
    <property type="entry name" value="alpha/beta-Hydrolases"/>
    <property type="match status" value="1"/>
</dbReference>
<dbReference type="EMBL" id="KN838539">
    <property type="protein sequence ID" value="KIK09226.1"/>
    <property type="molecule type" value="Genomic_DNA"/>
</dbReference>
<dbReference type="AlphaFoldDB" id="A0A0C9XVZ7"/>
<proteinExistence type="predicted"/>
<dbReference type="STRING" id="1095629.A0A0C9XVZ7"/>
<dbReference type="Proteomes" id="UP000054477">
    <property type="component" value="Unassembled WGS sequence"/>
</dbReference>
<name>A0A0C9XVZ7_9AGAR</name>
<dbReference type="Gene3D" id="3.40.50.1820">
    <property type="entry name" value="alpha/beta hydrolase"/>
    <property type="match status" value="1"/>
</dbReference>
<gene>
    <name evidence="3" type="ORF">K443DRAFT_127665</name>
</gene>
<dbReference type="InterPro" id="IPR029058">
    <property type="entry name" value="AB_hydrolase_fold"/>
</dbReference>
<dbReference type="OrthoDB" id="10249433at2759"/>
<evidence type="ECO:0000313" key="4">
    <source>
        <dbReference type="Proteomes" id="UP000054477"/>
    </source>
</evidence>
<evidence type="ECO:0000256" key="1">
    <source>
        <dbReference type="SAM" id="MobiDB-lite"/>
    </source>
</evidence>
<accession>A0A0C9XVZ7</accession>
<dbReference type="HOGENOM" id="CLU_026209_5_2_1"/>
<reference evidence="3 4" key="1">
    <citation type="submission" date="2014-04" db="EMBL/GenBank/DDBJ databases">
        <authorList>
            <consortium name="DOE Joint Genome Institute"/>
            <person name="Kuo A."/>
            <person name="Kohler A."/>
            <person name="Nagy L.G."/>
            <person name="Floudas D."/>
            <person name="Copeland A."/>
            <person name="Barry K.W."/>
            <person name="Cichocki N."/>
            <person name="Veneault-Fourrey C."/>
            <person name="LaButti K."/>
            <person name="Lindquist E.A."/>
            <person name="Lipzen A."/>
            <person name="Lundell T."/>
            <person name="Morin E."/>
            <person name="Murat C."/>
            <person name="Sun H."/>
            <person name="Tunlid A."/>
            <person name="Henrissat B."/>
            <person name="Grigoriev I.V."/>
            <person name="Hibbett D.S."/>
            <person name="Martin F."/>
            <person name="Nordberg H.P."/>
            <person name="Cantor M.N."/>
            <person name="Hua S.X."/>
        </authorList>
    </citation>
    <scope>NUCLEOTIDE SEQUENCE [LARGE SCALE GENOMIC DNA]</scope>
    <source>
        <strain evidence="3 4">LaAM-08-1</strain>
    </source>
</reference>
<protein>
    <recommendedName>
        <fullName evidence="2">Serine aminopeptidase S33 domain-containing protein</fullName>
    </recommendedName>
</protein>
<dbReference type="InterPro" id="IPR022742">
    <property type="entry name" value="Hydrolase_4"/>
</dbReference>
<dbReference type="Pfam" id="PF12146">
    <property type="entry name" value="Hydrolase_4"/>
    <property type="match status" value="1"/>
</dbReference>
<dbReference type="PANTHER" id="PTHR11614">
    <property type="entry name" value="PHOSPHOLIPASE-RELATED"/>
    <property type="match status" value="1"/>
</dbReference>